<reference evidence="4" key="2">
    <citation type="submission" date="2023-06" db="EMBL/GenBank/DDBJ databases">
        <authorList>
            <person name="Ma L."/>
            <person name="Liu K.-W."/>
            <person name="Li Z."/>
            <person name="Hsiao Y.-Y."/>
            <person name="Qi Y."/>
            <person name="Fu T."/>
            <person name="Tang G."/>
            <person name="Zhang D."/>
            <person name="Sun W.-H."/>
            <person name="Liu D.-K."/>
            <person name="Li Y."/>
            <person name="Chen G.-Z."/>
            <person name="Liu X.-D."/>
            <person name="Liao X.-Y."/>
            <person name="Jiang Y.-T."/>
            <person name="Yu X."/>
            <person name="Hao Y."/>
            <person name="Huang J."/>
            <person name="Zhao X.-W."/>
            <person name="Ke S."/>
            <person name="Chen Y.-Y."/>
            <person name="Wu W.-L."/>
            <person name="Hsu J.-L."/>
            <person name="Lin Y.-F."/>
            <person name="Huang M.-D."/>
            <person name="Li C.-Y."/>
            <person name="Huang L."/>
            <person name="Wang Z.-W."/>
            <person name="Zhao X."/>
            <person name="Zhong W.-Y."/>
            <person name="Peng D.-H."/>
            <person name="Ahmad S."/>
            <person name="Lan S."/>
            <person name="Zhang J.-S."/>
            <person name="Tsai W.-C."/>
            <person name="Van De Peer Y."/>
            <person name="Liu Z.-J."/>
        </authorList>
    </citation>
    <scope>NUCLEOTIDE SEQUENCE</scope>
    <source>
        <strain evidence="4">CP</strain>
        <tissue evidence="4">Leaves</tissue>
    </source>
</reference>
<keyword evidence="5" id="KW-1185">Reference proteome</keyword>
<dbReference type="GO" id="GO:0070628">
    <property type="term" value="F:proteasome binding"/>
    <property type="evidence" value="ECO:0007669"/>
    <property type="project" value="InterPro"/>
</dbReference>
<keyword evidence="2" id="KW-0647">Proteasome</keyword>
<feature type="domain" description="PI31 proteasome regulator N-terminal" evidence="3">
    <location>
        <begin position="15"/>
        <end position="74"/>
    </location>
</feature>
<dbReference type="PANTHER" id="PTHR13266:SF1">
    <property type="entry name" value="PROTEASOME INHIBITOR PI31 SUBUNIT"/>
    <property type="match status" value="1"/>
</dbReference>
<evidence type="ECO:0000313" key="4">
    <source>
        <dbReference type="EMBL" id="KAK1284109.1"/>
    </source>
</evidence>
<evidence type="ECO:0000259" key="3">
    <source>
        <dbReference type="Pfam" id="PF11566"/>
    </source>
</evidence>
<accession>A0AAV9C6A4</accession>
<proteinExistence type="inferred from homology"/>
<dbReference type="Gene3D" id="3.40.1000.30">
    <property type="match status" value="1"/>
</dbReference>
<sequence>MANENSVMAVIRASRPSIRSSHDKVVFAVHSFFLANGYSLTATGRAVDETPPSSSSQGDEEVGIDGWNELEDRYGVNDYLVEHGSSTNYRELYKDLGRLIEKLNSEILNKMDWQPERPPANHRDDIQRHQSTIEFQFSLCHLLLDLYILLFFPARIMISSLDLVLVSIQQGPNDPRWNFGGVGRHPGSLQGIPPGVPPGARFDPYGPPGVGGFEPNRFVRPPRRPGSDTHPDLYFFHDGSDFSGGPGFI</sequence>
<dbReference type="AlphaFoldDB" id="A0AAV9C6A4"/>
<reference evidence="4" key="1">
    <citation type="journal article" date="2023" name="Nat. Commun.">
        <title>Diploid and tetraploid genomes of Acorus and the evolution of monocots.</title>
        <authorList>
            <person name="Ma L."/>
            <person name="Liu K.W."/>
            <person name="Li Z."/>
            <person name="Hsiao Y.Y."/>
            <person name="Qi Y."/>
            <person name="Fu T."/>
            <person name="Tang G.D."/>
            <person name="Zhang D."/>
            <person name="Sun W.H."/>
            <person name="Liu D.K."/>
            <person name="Li Y."/>
            <person name="Chen G.Z."/>
            <person name="Liu X.D."/>
            <person name="Liao X.Y."/>
            <person name="Jiang Y.T."/>
            <person name="Yu X."/>
            <person name="Hao Y."/>
            <person name="Huang J."/>
            <person name="Zhao X.W."/>
            <person name="Ke S."/>
            <person name="Chen Y.Y."/>
            <person name="Wu W.L."/>
            <person name="Hsu J.L."/>
            <person name="Lin Y.F."/>
            <person name="Huang M.D."/>
            <person name="Li C.Y."/>
            <person name="Huang L."/>
            <person name="Wang Z.W."/>
            <person name="Zhao X."/>
            <person name="Zhong W.Y."/>
            <person name="Peng D.H."/>
            <person name="Ahmad S."/>
            <person name="Lan S."/>
            <person name="Zhang J.S."/>
            <person name="Tsai W.C."/>
            <person name="Van de Peer Y."/>
            <person name="Liu Z.J."/>
        </authorList>
    </citation>
    <scope>NUCLEOTIDE SEQUENCE</scope>
    <source>
        <strain evidence="4">CP</strain>
    </source>
</reference>
<comment type="caution">
    <text evidence="4">The sequence shown here is derived from an EMBL/GenBank/DDBJ whole genome shotgun (WGS) entry which is preliminary data.</text>
</comment>
<dbReference type="InterPro" id="IPR045128">
    <property type="entry name" value="PI31-like"/>
</dbReference>
<dbReference type="Proteomes" id="UP001180020">
    <property type="component" value="Unassembled WGS sequence"/>
</dbReference>
<dbReference type="Pfam" id="PF11566">
    <property type="entry name" value="PI31_Prot_N"/>
    <property type="match status" value="1"/>
</dbReference>
<gene>
    <name evidence="4" type="ORF">QJS10_CPB21g00794</name>
</gene>
<protein>
    <submittedName>
        <fullName evidence="4">Proteasome inhibitor</fullName>
    </submittedName>
</protein>
<dbReference type="GO" id="GO:0043161">
    <property type="term" value="P:proteasome-mediated ubiquitin-dependent protein catabolic process"/>
    <property type="evidence" value="ECO:0007669"/>
    <property type="project" value="InterPro"/>
</dbReference>
<dbReference type="GO" id="GO:0000502">
    <property type="term" value="C:proteasome complex"/>
    <property type="evidence" value="ECO:0007669"/>
    <property type="project" value="UniProtKB-KW"/>
</dbReference>
<dbReference type="GO" id="GO:0004866">
    <property type="term" value="F:endopeptidase inhibitor activity"/>
    <property type="evidence" value="ECO:0007669"/>
    <property type="project" value="InterPro"/>
</dbReference>
<evidence type="ECO:0000256" key="1">
    <source>
        <dbReference type="ARBA" id="ARBA00006405"/>
    </source>
</evidence>
<name>A0AAV9C6A4_ACOCL</name>
<organism evidence="4 5">
    <name type="scientific">Acorus calamus</name>
    <name type="common">Sweet flag</name>
    <dbReference type="NCBI Taxonomy" id="4465"/>
    <lineage>
        <taxon>Eukaryota</taxon>
        <taxon>Viridiplantae</taxon>
        <taxon>Streptophyta</taxon>
        <taxon>Embryophyta</taxon>
        <taxon>Tracheophyta</taxon>
        <taxon>Spermatophyta</taxon>
        <taxon>Magnoliopsida</taxon>
        <taxon>Liliopsida</taxon>
        <taxon>Acoraceae</taxon>
        <taxon>Acorus</taxon>
    </lineage>
</organism>
<dbReference type="EMBL" id="JAUJYO010000021">
    <property type="protein sequence ID" value="KAK1284109.1"/>
    <property type="molecule type" value="Genomic_DNA"/>
</dbReference>
<dbReference type="InterPro" id="IPR021625">
    <property type="entry name" value="PI31_Prot_N"/>
</dbReference>
<evidence type="ECO:0000256" key="2">
    <source>
        <dbReference type="ARBA" id="ARBA00022942"/>
    </source>
</evidence>
<dbReference type="PANTHER" id="PTHR13266">
    <property type="entry name" value="PROTEASOME INHIBITOR"/>
    <property type="match status" value="1"/>
</dbReference>
<evidence type="ECO:0000313" key="5">
    <source>
        <dbReference type="Proteomes" id="UP001180020"/>
    </source>
</evidence>
<comment type="similarity">
    <text evidence="1">Belongs to the proteasome inhibitor PI31 family.</text>
</comment>